<protein>
    <recommendedName>
        <fullName evidence="8">Transcription termination/antitermination protein NusG</fullName>
    </recommendedName>
</protein>
<dbReference type="STRING" id="48256.CLHUN_21770"/>
<evidence type="ECO:0000256" key="1">
    <source>
        <dbReference type="ARBA" id="ARBA00022814"/>
    </source>
</evidence>
<organism evidence="6 7">
    <name type="scientific">Ruminiclostridium hungatei</name>
    <name type="common">Clostridium hungatei</name>
    <dbReference type="NCBI Taxonomy" id="48256"/>
    <lineage>
        <taxon>Bacteria</taxon>
        <taxon>Bacillati</taxon>
        <taxon>Bacillota</taxon>
        <taxon>Clostridia</taxon>
        <taxon>Eubacteriales</taxon>
        <taxon>Oscillospiraceae</taxon>
        <taxon>Ruminiclostridium</taxon>
    </lineage>
</organism>
<evidence type="ECO:0000259" key="4">
    <source>
        <dbReference type="Pfam" id="PF00467"/>
    </source>
</evidence>
<accession>A0A1V4SJE4</accession>
<evidence type="ECO:0000313" key="6">
    <source>
        <dbReference type="EMBL" id="OPX43934.1"/>
    </source>
</evidence>
<dbReference type="OrthoDB" id="1681764at2"/>
<feature type="domain" description="NusG-like N-terminal" evidence="5">
    <location>
        <begin position="3"/>
        <end position="102"/>
    </location>
</feature>
<dbReference type="InterPro" id="IPR043425">
    <property type="entry name" value="NusG-like"/>
</dbReference>
<dbReference type="InterPro" id="IPR006645">
    <property type="entry name" value="NGN-like_dom"/>
</dbReference>
<keyword evidence="3" id="KW-0804">Transcription</keyword>
<reference evidence="6 7" key="1">
    <citation type="submission" date="2017-03" db="EMBL/GenBank/DDBJ databases">
        <title>Genome sequence of Clostridium hungatei DSM 14427.</title>
        <authorList>
            <person name="Poehlein A."/>
            <person name="Daniel R."/>
        </authorList>
    </citation>
    <scope>NUCLEOTIDE SEQUENCE [LARGE SCALE GENOMIC DNA]</scope>
    <source>
        <strain evidence="6 7">DSM 14427</strain>
    </source>
</reference>
<evidence type="ECO:0000256" key="2">
    <source>
        <dbReference type="ARBA" id="ARBA00023015"/>
    </source>
</evidence>
<dbReference type="Pfam" id="PF00467">
    <property type="entry name" value="KOW"/>
    <property type="match status" value="1"/>
</dbReference>
<evidence type="ECO:0008006" key="8">
    <source>
        <dbReference type="Google" id="ProtNLM"/>
    </source>
</evidence>
<dbReference type="RefSeq" id="WP_080064611.1">
    <property type="nucleotide sequence ID" value="NZ_MZGX01000013.1"/>
</dbReference>
<dbReference type="Proteomes" id="UP000191554">
    <property type="component" value="Unassembled WGS sequence"/>
</dbReference>
<name>A0A1V4SJE4_RUMHU</name>
<dbReference type="PANTHER" id="PTHR30265">
    <property type="entry name" value="RHO-INTERACTING TRANSCRIPTION TERMINATION FACTOR NUSG"/>
    <property type="match status" value="1"/>
</dbReference>
<evidence type="ECO:0000259" key="5">
    <source>
        <dbReference type="Pfam" id="PF02357"/>
    </source>
</evidence>
<dbReference type="InterPro" id="IPR014722">
    <property type="entry name" value="Rib_uL2_dom2"/>
</dbReference>
<dbReference type="CDD" id="cd06091">
    <property type="entry name" value="KOW_NusG"/>
    <property type="match status" value="1"/>
</dbReference>
<evidence type="ECO:0000313" key="7">
    <source>
        <dbReference type="Proteomes" id="UP000191554"/>
    </source>
</evidence>
<dbReference type="InterPro" id="IPR036735">
    <property type="entry name" value="NGN_dom_sf"/>
</dbReference>
<evidence type="ECO:0000256" key="3">
    <source>
        <dbReference type="ARBA" id="ARBA00023163"/>
    </source>
</evidence>
<dbReference type="Gene3D" id="2.30.30.30">
    <property type="match status" value="1"/>
</dbReference>
<dbReference type="InterPro" id="IPR005824">
    <property type="entry name" value="KOW"/>
</dbReference>
<dbReference type="InterPro" id="IPR008991">
    <property type="entry name" value="Translation_prot_SH3-like_sf"/>
</dbReference>
<dbReference type="InterPro" id="IPR047663">
    <property type="entry name" value="Transcription_antiterm_LoaP"/>
</dbReference>
<feature type="domain" description="KOW" evidence="4">
    <location>
        <begin position="124"/>
        <end position="149"/>
    </location>
</feature>
<dbReference type="AlphaFoldDB" id="A0A1V4SJE4"/>
<comment type="caution">
    <text evidence="6">The sequence shown here is derived from an EMBL/GenBank/DDBJ whole genome shotgun (WGS) entry which is preliminary data.</text>
</comment>
<dbReference type="PANTHER" id="PTHR30265:SF4">
    <property type="entry name" value="KOW MOTIF FAMILY PROTEIN, EXPRESSED"/>
    <property type="match status" value="1"/>
</dbReference>
<keyword evidence="1" id="KW-0889">Transcription antitermination</keyword>
<dbReference type="NCBIfam" id="NF033641">
    <property type="entry name" value="antiterm_LoaP"/>
    <property type="match status" value="1"/>
</dbReference>
<dbReference type="SUPFAM" id="SSF50104">
    <property type="entry name" value="Translation proteins SH3-like domain"/>
    <property type="match status" value="1"/>
</dbReference>
<dbReference type="Pfam" id="PF02357">
    <property type="entry name" value="NusG"/>
    <property type="match status" value="1"/>
</dbReference>
<dbReference type="GO" id="GO:0006354">
    <property type="term" value="P:DNA-templated transcription elongation"/>
    <property type="evidence" value="ECO:0007669"/>
    <property type="project" value="InterPro"/>
</dbReference>
<dbReference type="Gene3D" id="3.30.70.940">
    <property type="entry name" value="NusG, N-terminal domain"/>
    <property type="match status" value="1"/>
</dbReference>
<dbReference type="CDD" id="cd08000">
    <property type="entry name" value="NGN"/>
    <property type="match status" value="1"/>
</dbReference>
<dbReference type="EMBL" id="MZGX01000013">
    <property type="protein sequence ID" value="OPX43934.1"/>
    <property type="molecule type" value="Genomic_DNA"/>
</dbReference>
<proteinExistence type="predicted"/>
<sequence>MSNWFVFHVQTGEEHKACEFLNKLFDKEESVAFVPQVEIVIRNSQSIRKELRPMFPGYVFTDSILEERIFIDFACKYARFSKCIFYLLGDGNRKYVKLSEDEKKFLLGFCNDEYIVENSKGFIVGDKVVVTSGPLQGRESVIKKINRHKRRAEIGLIWFGELRRVSVALEIVSKSK</sequence>
<dbReference type="GO" id="GO:0031564">
    <property type="term" value="P:transcription antitermination"/>
    <property type="evidence" value="ECO:0007669"/>
    <property type="project" value="UniProtKB-KW"/>
</dbReference>
<gene>
    <name evidence="6" type="ORF">CLHUN_21770</name>
</gene>
<dbReference type="SUPFAM" id="SSF82679">
    <property type="entry name" value="N-utilization substance G protein NusG, N-terminal domain"/>
    <property type="match status" value="1"/>
</dbReference>
<keyword evidence="2" id="KW-0805">Transcription regulation</keyword>
<keyword evidence="7" id="KW-1185">Reference proteome</keyword>